<evidence type="ECO:0000259" key="1">
    <source>
        <dbReference type="Pfam" id="PF17800"/>
    </source>
</evidence>
<dbReference type="EMBL" id="CAKMRJ010005523">
    <property type="protein sequence ID" value="CAH1447157.1"/>
    <property type="molecule type" value="Genomic_DNA"/>
</dbReference>
<protein>
    <recommendedName>
        <fullName evidence="1">Nucleoplasmin-like domain-containing protein</fullName>
    </recommendedName>
</protein>
<dbReference type="InterPro" id="IPR041232">
    <property type="entry name" value="NPL"/>
</dbReference>
<keyword evidence="3" id="KW-1185">Reference proteome</keyword>
<comment type="caution">
    <text evidence="2">The sequence shown here is derived from an EMBL/GenBank/DDBJ whole genome shotgun (WGS) entry which is preliminary data.</text>
</comment>
<accession>A0AAU9PAD2</accession>
<reference evidence="2 3" key="1">
    <citation type="submission" date="2022-01" db="EMBL/GenBank/DDBJ databases">
        <authorList>
            <person name="Xiong W."/>
            <person name="Schranz E."/>
        </authorList>
    </citation>
    <scope>NUCLEOTIDE SEQUENCE [LARGE SCALE GENOMIC DNA]</scope>
</reference>
<gene>
    <name evidence="2" type="ORF">LVIROSA_LOCUS32793</name>
</gene>
<organism evidence="2 3">
    <name type="scientific">Lactuca virosa</name>
    <dbReference type="NCBI Taxonomy" id="75947"/>
    <lineage>
        <taxon>Eukaryota</taxon>
        <taxon>Viridiplantae</taxon>
        <taxon>Streptophyta</taxon>
        <taxon>Embryophyta</taxon>
        <taxon>Tracheophyta</taxon>
        <taxon>Spermatophyta</taxon>
        <taxon>Magnoliopsida</taxon>
        <taxon>eudicotyledons</taxon>
        <taxon>Gunneridae</taxon>
        <taxon>Pentapetalae</taxon>
        <taxon>asterids</taxon>
        <taxon>campanulids</taxon>
        <taxon>Asterales</taxon>
        <taxon>Asteraceae</taxon>
        <taxon>Cichorioideae</taxon>
        <taxon>Cichorieae</taxon>
        <taxon>Lactucinae</taxon>
        <taxon>Lactuca</taxon>
    </lineage>
</organism>
<feature type="domain" description="Nucleoplasmin-like" evidence="1">
    <location>
        <begin position="27"/>
        <end position="113"/>
    </location>
</feature>
<dbReference type="Pfam" id="PF17800">
    <property type="entry name" value="NPL"/>
    <property type="match status" value="1"/>
</dbReference>
<evidence type="ECO:0000313" key="2">
    <source>
        <dbReference type="EMBL" id="CAH1447157.1"/>
    </source>
</evidence>
<evidence type="ECO:0000313" key="3">
    <source>
        <dbReference type="Proteomes" id="UP001157418"/>
    </source>
</evidence>
<proteinExistence type="predicted"/>
<dbReference type="Proteomes" id="UP001157418">
    <property type="component" value="Unassembled WGS sequence"/>
</dbReference>
<name>A0AAU9PAD2_9ASTR</name>
<sequence length="134" mass="15159">MFLSLGHSNFGRFRQNPNCCSSETMKFWGVEVKGAQRLKVKLGGRSLCLRYATIGEIKEEVAEVIVHVHGKNRKHKLATLKPRTGPQQLLDWMLEEDFTITHTLTNGSVCLLGGITRKSYKDYPYPKHATVLLS</sequence>
<dbReference type="AlphaFoldDB" id="A0AAU9PAD2"/>
<dbReference type="Gene3D" id="2.60.120.340">
    <property type="entry name" value="Nucleoplasmin core domain"/>
    <property type="match status" value="1"/>
</dbReference>